<proteinExistence type="predicted"/>
<keyword evidence="1" id="KW-0812">Transmembrane</keyword>
<name>A0A381WKJ0_9ZZZZ</name>
<evidence type="ECO:0000256" key="1">
    <source>
        <dbReference type="SAM" id="Phobius"/>
    </source>
</evidence>
<keyword evidence="1" id="KW-1133">Transmembrane helix</keyword>
<reference evidence="2" key="1">
    <citation type="submission" date="2018-05" db="EMBL/GenBank/DDBJ databases">
        <authorList>
            <person name="Lanie J.A."/>
            <person name="Ng W.-L."/>
            <person name="Kazmierczak K.M."/>
            <person name="Andrzejewski T.M."/>
            <person name="Davidsen T.M."/>
            <person name="Wayne K.J."/>
            <person name="Tettelin H."/>
            <person name="Glass J.I."/>
            <person name="Rusch D."/>
            <person name="Podicherti R."/>
            <person name="Tsui H.-C.T."/>
            <person name="Winkler M.E."/>
        </authorList>
    </citation>
    <scope>NUCLEOTIDE SEQUENCE</scope>
</reference>
<dbReference type="EMBL" id="UINC01012101">
    <property type="protein sequence ID" value="SVA53030.1"/>
    <property type="molecule type" value="Genomic_DNA"/>
</dbReference>
<feature type="transmembrane region" description="Helical" evidence="1">
    <location>
        <begin position="46"/>
        <end position="68"/>
    </location>
</feature>
<organism evidence="2">
    <name type="scientific">marine metagenome</name>
    <dbReference type="NCBI Taxonomy" id="408172"/>
    <lineage>
        <taxon>unclassified sequences</taxon>
        <taxon>metagenomes</taxon>
        <taxon>ecological metagenomes</taxon>
    </lineage>
</organism>
<sequence>MNRIKGWIGELTDITVALVALGVAAGVVFGMDVPFVGAVLGNLVDLINALGDAGVVGIIVLAILSGMYGRGGM</sequence>
<keyword evidence="1" id="KW-0472">Membrane</keyword>
<accession>A0A381WKJ0</accession>
<evidence type="ECO:0000313" key="2">
    <source>
        <dbReference type="EMBL" id="SVA53030.1"/>
    </source>
</evidence>
<protein>
    <submittedName>
        <fullName evidence="2">Uncharacterized protein</fullName>
    </submittedName>
</protein>
<dbReference type="AlphaFoldDB" id="A0A381WKJ0"/>
<gene>
    <name evidence="2" type="ORF">METZ01_LOCUS105884</name>
</gene>